<feature type="compositionally biased region" description="Acidic residues" evidence="1">
    <location>
        <begin position="1"/>
        <end position="10"/>
    </location>
</feature>
<evidence type="ECO:0000313" key="3">
    <source>
        <dbReference type="EMBL" id="KOS22677.1"/>
    </source>
</evidence>
<keyword evidence="4" id="KW-1185">Reference proteome</keyword>
<gene>
    <name evidence="3" type="ORF">ESCO_003573</name>
</gene>
<dbReference type="PANTHER" id="PTHR38697:SF1">
    <property type="entry name" value="NUCLEAR PORE COMPLEX PROTEIN SIMILAR TO S. CEREVISIAE NUP2 (EUROFUNG)"/>
    <property type="match status" value="1"/>
</dbReference>
<dbReference type="OrthoDB" id="10249382at2759"/>
<dbReference type="Proteomes" id="UP000053831">
    <property type="component" value="Unassembled WGS sequence"/>
</dbReference>
<protein>
    <submittedName>
        <fullName evidence="3">Ran-specific GTPase-activating protein 1</fullName>
    </submittedName>
</protein>
<dbReference type="InterPro" id="IPR000156">
    <property type="entry name" value="Ran_bind_dom"/>
</dbReference>
<organism evidence="3 4">
    <name type="scientific">Escovopsis weberi</name>
    <dbReference type="NCBI Taxonomy" id="150374"/>
    <lineage>
        <taxon>Eukaryota</taxon>
        <taxon>Fungi</taxon>
        <taxon>Dikarya</taxon>
        <taxon>Ascomycota</taxon>
        <taxon>Pezizomycotina</taxon>
        <taxon>Sordariomycetes</taxon>
        <taxon>Hypocreomycetidae</taxon>
        <taxon>Hypocreales</taxon>
        <taxon>Hypocreaceae</taxon>
        <taxon>Escovopsis</taxon>
    </lineage>
</organism>
<dbReference type="InterPro" id="IPR053074">
    <property type="entry name" value="NPC_Nucleoporin"/>
</dbReference>
<dbReference type="Pfam" id="PF00638">
    <property type="entry name" value="Ran_BP1"/>
    <property type="match status" value="1"/>
</dbReference>
<dbReference type="Gene3D" id="2.30.29.30">
    <property type="entry name" value="Pleckstrin-homology domain (PH domain)/Phosphotyrosine-binding domain (PTB)"/>
    <property type="match status" value="1"/>
</dbReference>
<dbReference type="CDD" id="cd13170">
    <property type="entry name" value="RanBD_NUP50"/>
    <property type="match status" value="1"/>
</dbReference>
<feature type="region of interest" description="Disordered" evidence="1">
    <location>
        <begin position="1"/>
        <end position="25"/>
    </location>
</feature>
<name>A0A0M8N3X7_ESCWE</name>
<accession>A0A0M8N3X7</accession>
<dbReference type="PROSITE" id="PS50196">
    <property type="entry name" value="RANBD1"/>
    <property type="match status" value="1"/>
</dbReference>
<dbReference type="EMBL" id="LGSR01000002">
    <property type="protein sequence ID" value="KOS22677.1"/>
    <property type="molecule type" value="Genomic_DNA"/>
</dbReference>
<sequence>MSNPDNNDEDGEKHEQVCLTGGGETDEDVLHDVRAKVLKFVSGAAEGEEKAKSKSPWVTQGLGPLRLLKHKETNAVRLVLRAEPRGNVALNKLVLPGMTYKADEKYVKLTTSNAAGDGLETWMIQVKTKDLAKALAEALEKNKEFNKKAS</sequence>
<dbReference type="SMART" id="SM00160">
    <property type="entry name" value="RanBD"/>
    <property type="match status" value="1"/>
</dbReference>
<reference evidence="3 4" key="1">
    <citation type="submission" date="2015-07" db="EMBL/GenBank/DDBJ databases">
        <title>The genome of the fungus Escovopsis weberi, a specialized disease agent of ant agriculture.</title>
        <authorList>
            <person name="de Man T.J."/>
            <person name="Stajich J.E."/>
            <person name="Kubicek C.P."/>
            <person name="Chenthamara K."/>
            <person name="Atanasova L."/>
            <person name="Druzhinina I.S."/>
            <person name="Birnbaum S."/>
            <person name="Barribeau S.M."/>
            <person name="Teiling C."/>
            <person name="Suen G."/>
            <person name="Currie C."/>
            <person name="Gerardo N.M."/>
        </authorList>
    </citation>
    <scope>NUCLEOTIDE SEQUENCE [LARGE SCALE GENOMIC DNA]</scope>
</reference>
<dbReference type="PANTHER" id="PTHR38697">
    <property type="entry name" value="NUCLEAR PORE COMPLEX PROTEIN SIMILAR TO S. CEREVISIAE NUP2 (EUROFUNG)"/>
    <property type="match status" value="1"/>
</dbReference>
<evidence type="ECO:0000313" key="4">
    <source>
        <dbReference type="Proteomes" id="UP000053831"/>
    </source>
</evidence>
<dbReference type="InterPro" id="IPR011993">
    <property type="entry name" value="PH-like_dom_sf"/>
</dbReference>
<feature type="domain" description="RanBD1" evidence="2">
    <location>
        <begin position="23"/>
        <end position="148"/>
    </location>
</feature>
<dbReference type="SUPFAM" id="SSF50729">
    <property type="entry name" value="PH domain-like"/>
    <property type="match status" value="1"/>
</dbReference>
<evidence type="ECO:0000259" key="2">
    <source>
        <dbReference type="PROSITE" id="PS50196"/>
    </source>
</evidence>
<dbReference type="AlphaFoldDB" id="A0A0M8N3X7"/>
<dbReference type="STRING" id="150374.A0A0M8N3X7"/>
<proteinExistence type="predicted"/>
<comment type="caution">
    <text evidence="3">The sequence shown here is derived from an EMBL/GenBank/DDBJ whole genome shotgun (WGS) entry which is preliminary data.</text>
</comment>
<evidence type="ECO:0000256" key="1">
    <source>
        <dbReference type="SAM" id="MobiDB-lite"/>
    </source>
</evidence>